<accession>A0AAD6SW94</accession>
<gene>
    <name evidence="2" type="ORF">C8F04DRAFT_1182615</name>
</gene>
<feature type="region of interest" description="Disordered" evidence="1">
    <location>
        <begin position="219"/>
        <end position="248"/>
    </location>
</feature>
<comment type="caution">
    <text evidence="2">The sequence shown here is derived from an EMBL/GenBank/DDBJ whole genome shotgun (WGS) entry which is preliminary data.</text>
</comment>
<protein>
    <submittedName>
        <fullName evidence="2">Uncharacterized protein</fullName>
    </submittedName>
</protein>
<name>A0AAD6SW94_9AGAR</name>
<dbReference type="EMBL" id="JARJCM010000052">
    <property type="protein sequence ID" value="KAJ7035206.1"/>
    <property type="molecule type" value="Genomic_DNA"/>
</dbReference>
<evidence type="ECO:0000313" key="2">
    <source>
        <dbReference type="EMBL" id="KAJ7035206.1"/>
    </source>
</evidence>
<feature type="compositionally biased region" description="Low complexity" evidence="1">
    <location>
        <begin position="223"/>
        <end position="237"/>
    </location>
</feature>
<proteinExistence type="predicted"/>
<organism evidence="2 3">
    <name type="scientific">Mycena alexandri</name>
    <dbReference type="NCBI Taxonomy" id="1745969"/>
    <lineage>
        <taxon>Eukaryota</taxon>
        <taxon>Fungi</taxon>
        <taxon>Dikarya</taxon>
        <taxon>Basidiomycota</taxon>
        <taxon>Agaricomycotina</taxon>
        <taxon>Agaricomycetes</taxon>
        <taxon>Agaricomycetidae</taxon>
        <taxon>Agaricales</taxon>
        <taxon>Marasmiineae</taxon>
        <taxon>Mycenaceae</taxon>
        <taxon>Mycena</taxon>
    </lineage>
</organism>
<dbReference type="Proteomes" id="UP001218188">
    <property type="component" value="Unassembled WGS sequence"/>
</dbReference>
<feature type="region of interest" description="Disordered" evidence="1">
    <location>
        <begin position="344"/>
        <end position="363"/>
    </location>
</feature>
<reference evidence="2" key="1">
    <citation type="submission" date="2023-03" db="EMBL/GenBank/DDBJ databases">
        <title>Massive genome expansion in bonnet fungi (Mycena s.s.) driven by repeated elements and novel gene families across ecological guilds.</title>
        <authorList>
            <consortium name="Lawrence Berkeley National Laboratory"/>
            <person name="Harder C.B."/>
            <person name="Miyauchi S."/>
            <person name="Viragh M."/>
            <person name="Kuo A."/>
            <person name="Thoen E."/>
            <person name="Andreopoulos B."/>
            <person name="Lu D."/>
            <person name="Skrede I."/>
            <person name="Drula E."/>
            <person name="Henrissat B."/>
            <person name="Morin E."/>
            <person name="Kohler A."/>
            <person name="Barry K."/>
            <person name="LaButti K."/>
            <person name="Morin E."/>
            <person name="Salamov A."/>
            <person name="Lipzen A."/>
            <person name="Mereny Z."/>
            <person name="Hegedus B."/>
            <person name="Baldrian P."/>
            <person name="Stursova M."/>
            <person name="Weitz H."/>
            <person name="Taylor A."/>
            <person name="Grigoriev I.V."/>
            <person name="Nagy L.G."/>
            <person name="Martin F."/>
            <person name="Kauserud H."/>
        </authorList>
    </citation>
    <scope>NUCLEOTIDE SEQUENCE</scope>
    <source>
        <strain evidence="2">CBHHK200</strain>
    </source>
</reference>
<feature type="region of interest" description="Disordered" evidence="1">
    <location>
        <begin position="1"/>
        <end position="25"/>
    </location>
</feature>
<keyword evidence="3" id="KW-1185">Reference proteome</keyword>
<evidence type="ECO:0000313" key="3">
    <source>
        <dbReference type="Proteomes" id="UP001218188"/>
    </source>
</evidence>
<feature type="compositionally biased region" description="Acidic residues" evidence="1">
    <location>
        <begin position="345"/>
        <end position="356"/>
    </location>
</feature>
<dbReference type="AlphaFoldDB" id="A0AAD6SW94"/>
<sequence>MGLDGTAPQSATDGFLWSRDGDRTRSSADSTMILLSLTTIIPAAVAALPGLSRPTPFLIDLKENCRFRVGSRAYDLCPLFGPAPAEKRPLLVKAGPAEYRIHFGLEDGNRDPGSSRDLGSPCPPGTRIRLLSDESHRDIPISGDSSIITVDLEDSDEALTLQLGGDRGGAVLRLVCDPCVEVGQPTLSGVENSLHSFVWRTKFGCESGTLASYSIHALDSESDTNTPPTDDTSNPSNPDDESEQLLEGDKQRRSRFFRRRYPRHHFVRILIISLSIISYKHPDRLNFLLAEHIKPLLRRISFNNIHLPHISVPHPLKPAGEGRLVLWAHEDLELDEDIMVNGSDAYDEPDEADDESIPLRPSLRKGGRAVKNYGSATSPFW</sequence>
<evidence type="ECO:0000256" key="1">
    <source>
        <dbReference type="SAM" id="MobiDB-lite"/>
    </source>
</evidence>